<dbReference type="Proteomes" id="UP000799539">
    <property type="component" value="Unassembled WGS sequence"/>
</dbReference>
<keyword evidence="2" id="KW-1185">Reference proteome</keyword>
<sequence>MCNATHIGYFIPKNLPSCLARHPAEPLVPQNALRIGIAVFARQAISLLSAMPAAKFEHLDALALHIHQSSSSGQQPASKPDFVVPSEGAVLRTAICVHVHVVSTPSYYSRDANGGDCIKVAGAEQGPASSESISGVVTWIPP</sequence>
<protein>
    <submittedName>
        <fullName evidence="1">Uncharacterized protein</fullName>
    </submittedName>
</protein>
<name>A0A6A6EZW1_9PEZI</name>
<dbReference type="EMBL" id="ML992716">
    <property type="protein sequence ID" value="KAF2206634.1"/>
    <property type="molecule type" value="Genomic_DNA"/>
</dbReference>
<reference evidence="1" key="1">
    <citation type="journal article" date="2020" name="Stud. Mycol.">
        <title>101 Dothideomycetes genomes: a test case for predicting lifestyles and emergence of pathogens.</title>
        <authorList>
            <person name="Haridas S."/>
            <person name="Albert R."/>
            <person name="Binder M."/>
            <person name="Bloem J."/>
            <person name="Labutti K."/>
            <person name="Salamov A."/>
            <person name="Andreopoulos B."/>
            <person name="Baker S."/>
            <person name="Barry K."/>
            <person name="Bills G."/>
            <person name="Bluhm B."/>
            <person name="Cannon C."/>
            <person name="Castanera R."/>
            <person name="Culley D."/>
            <person name="Daum C."/>
            <person name="Ezra D."/>
            <person name="Gonzalez J."/>
            <person name="Henrissat B."/>
            <person name="Kuo A."/>
            <person name="Liang C."/>
            <person name="Lipzen A."/>
            <person name="Lutzoni F."/>
            <person name="Magnuson J."/>
            <person name="Mondo S."/>
            <person name="Nolan M."/>
            <person name="Ohm R."/>
            <person name="Pangilinan J."/>
            <person name="Park H.-J."/>
            <person name="Ramirez L."/>
            <person name="Alfaro M."/>
            <person name="Sun H."/>
            <person name="Tritt A."/>
            <person name="Yoshinaga Y."/>
            <person name="Zwiers L.-H."/>
            <person name="Turgeon B."/>
            <person name="Goodwin S."/>
            <person name="Spatafora J."/>
            <person name="Crous P."/>
            <person name="Grigoriev I."/>
        </authorList>
    </citation>
    <scope>NUCLEOTIDE SEQUENCE</scope>
    <source>
        <strain evidence="1">SCOH1-5</strain>
    </source>
</reference>
<accession>A0A6A6EZW1</accession>
<organism evidence="1 2">
    <name type="scientific">Cercospora zeae-maydis SCOH1-5</name>
    <dbReference type="NCBI Taxonomy" id="717836"/>
    <lineage>
        <taxon>Eukaryota</taxon>
        <taxon>Fungi</taxon>
        <taxon>Dikarya</taxon>
        <taxon>Ascomycota</taxon>
        <taxon>Pezizomycotina</taxon>
        <taxon>Dothideomycetes</taxon>
        <taxon>Dothideomycetidae</taxon>
        <taxon>Mycosphaerellales</taxon>
        <taxon>Mycosphaerellaceae</taxon>
        <taxon>Cercospora</taxon>
    </lineage>
</organism>
<gene>
    <name evidence="1" type="ORF">CERZMDRAFT_89130</name>
</gene>
<proteinExistence type="predicted"/>
<evidence type="ECO:0000313" key="2">
    <source>
        <dbReference type="Proteomes" id="UP000799539"/>
    </source>
</evidence>
<dbReference type="AlphaFoldDB" id="A0A6A6EZW1"/>
<evidence type="ECO:0000313" key="1">
    <source>
        <dbReference type="EMBL" id="KAF2206634.1"/>
    </source>
</evidence>